<comment type="caution">
    <text evidence="1">The sequence shown here is derived from an EMBL/GenBank/DDBJ whole genome shotgun (WGS) entry which is preliminary data.</text>
</comment>
<evidence type="ECO:0000313" key="1">
    <source>
        <dbReference type="EMBL" id="KAJ1255677.1"/>
    </source>
</evidence>
<dbReference type="EMBL" id="MU629657">
    <property type="protein sequence ID" value="KAJ1255677.1"/>
    <property type="molecule type" value="Genomic_DNA"/>
</dbReference>
<dbReference type="InterPro" id="IPR053197">
    <property type="entry name" value="F-box_SCFL_complex_component"/>
</dbReference>
<name>A0A9W7XBN5_9POAL</name>
<dbReference type="AlphaFoldDB" id="A0A9W7XBN5"/>
<accession>A0A9W7XBN5</accession>
<protein>
    <submittedName>
        <fullName evidence="1">Uncharacterized protein</fullName>
    </submittedName>
</protein>
<gene>
    <name evidence="1" type="ORF">BS78_K173100</name>
</gene>
<organism evidence="1 2">
    <name type="scientific">Paspalum vaginatum</name>
    <name type="common">seashore paspalum</name>
    <dbReference type="NCBI Taxonomy" id="158149"/>
    <lineage>
        <taxon>Eukaryota</taxon>
        <taxon>Viridiplantae</taxon>
        <taxon>Streptophyta</taxon>
        <taxon>Embryophyta</taxon>
        <taxon>Tracheophyta</taxon>
        <taxon>Spermatophyta</taxon>
        <taxon>Magnoliopsida</taxon>
        <taxon>Liliopsida</taxon>
        <taxon>Poales</taxon>
        <taxon>Poaceae</taxon>
        <taxon>PACMAD clade</taxon>
        <taxon>Panicoideae</taxon>
        <taxon>Andropogonodae</taxon>
        <taxon>Paspaleae</taxon>
        <taxon>Paspalinae</taxon>
        <taxon>Paspalum</taxon>
    </lineage>
</organism>
<keyword evidence="2" id="KW-1185">Reference proteome</keyword>
<reference evidence="1 2" key="1">
    <citation type="submission" date="2022-10" db="EMBL/GenBank/DDBJ databases">
        <title>WGS assembly of Paspalum vaginatum 540-79.</title>
        <authorList>
            <person name="Sun G."/>
            <person name="Wase N."/>
            <person name="Shu S."/>
            <person name="Jenkins J."/>
            <person name="Zhou B."/>
            <person name="Torres-Rodriguez J."/>
            <person name="Chen C."/>
            <person name="Sandor L."/>
            <person name="Plott C."/>
            <person name="Yoshinga Y."/>
            <person name="Daum C."/>
            <person name="Qi P."/>
            <person name="Barry K."/>
            <person name="Lipzen A."/>
            <person name="Berry L."/>
            <person name="Pedersen C."/>
            <person name="Gottilla T."/>
            <person name="Foltz A."/>
            <person name="Yu H."/>
            <person name="O'Malley R."/>
            <person name="Zhang C."/>
            <person name="Devos K."/>
            <person name="Sigmon B."/>
            <person name="Yu B."/>
            <person name="Obata T."/>
            <person name="Schmutz J."/>
            <person name="Schnable J."/>
        </authorList>
    </citation>
    <scope>NUCLEOTIDE SEQUENCE [LARGE SCALE GENOMIC DNA]</scope>
    <source>
        <strain evidence="2">cv. 540-79</strain>
    </source>
</reference>
<sequence>MEAVNKAIGGVDLFHTASVGEVRGFVDNLLLLRGRAPLDRCEFCLKDRDDDTGRVNLWIRHAILCEVKVLRLQAMRCEGLPLSSQHLTRLHLYDLFLKDDYLNFSSCMALQTLDITSCTIICAKISSQSVKYPSLSREYFSVCFRTRVCAPSLISLRVVDYWFRTPVLEGMPLLVDASIRVGRRTTDCCDYSDHGDCGYEACVSCSGSMHDNNEMLLLHGISEAKNLTLIAETNTSVFRRDLRKGPTFTKLKTLLLNEHWCVAPGFATLAYILQHAPVLEKLT</sequence>
<dbReference type="Proteomes" id="UP001164776">
    <property type="component" value="Unassembled WGS sequence"/>
</dbReference>
<evidence type="ECO:0000313" key="2">
    <source>
        <dbReference type="Proteomes" id="UP001164776"/>
    </source>
</evidence>
<dbReference type="SUPFAM" id="SSF52058">
    <property type="entry name" value="L domain-like"/>
    <property type="match status" value="1"/>
</dbReference>
<dbReference type="PANTHER" id="PTHR34223">
    <property type="entry name" value="OS11G0201299 PROTEIN"/>
    <property type="match status" value="1"/>
</dbReference>
<proteinExistence type="predicted"/>
<dbReference type="PANTHER" id="PTHR34223:SF80">
    <property type="entry name" value="OS11G0205900 PROTEIN"/>
    <property type="match status" value="1"/>
</dbReference>